<evidence type="ECO:0000313" key="3">
    <source>
        <dbReference type="EMBL" id="TFB29896.1"/>
    </source>
</evidence>
<accession>A0A497XZ92</accession>
<organism evidence="2 4">
    <name type="scientific">Pedobacter alluvionis</name>
    <dbReference type="NCBI Taxonomy" id="475253"/>
    <lineage>
        <taxon>Bacteria</taxon>
        <taxon>Pseudomonadati</taxon>
        <taxon>Bacteroidota</taxon>
        <taxon>Sphingobacteriia</taxon>
        <taxon>Sphingobacteriales</taxon>
        <taxon>Sphingobacteriaceae</taxon>
        <taxon>Pedobacter</taxon>
    </lineage>
</organism>
<keyword evidence="5" id="KW-1185">Reference proteome</keyword>
<sequence length="139" mass="16076">MEIFLDANVLVSVLNKEYPLYTYSSRILSLASHPNFEIYTSPLCLAIAFYFAEKKHKSHLAKQKIDLLCQHIKIAGNSSKSVLDTLSNKSIHDFEDGLEYYAAKSVNCKCIITEDIEDFYFSEIEILNCQEFFKRYLLN</sequence>
<dbReference type="InterPro" id="IPR002716">
    <property type="entry name" value="PIN_dom"/>
</dbReference>
<dbReference type="AlphaFoldDB" id="A0A497XZ92"/>
<reference evidence="3 5" key="2">
    <citation type="submission" date="2019-03" db="EMBL/GenBank/DDBJ databases">
        <authorList>
            <person name="He R.-H."/>
        </authorList>
    </citation>
    <scope>NUCLEOTIDE SEQUENCE [LARGE SCALE GENOMIC DNA]</scope>
    <source>
        <strain evidence="3 5">DSM 19624</strain>
    </source>
</reference>
<dbReference type="SUPFAM" id="SSF88723">
    <property type="entry name" value="PIN domain-like"/>
    <property type="match status" value="1"/>
</dbReference>
<dbReference type="EMBL" id="RCCK01000012">
    <property type="protein sequence ID" value="RLJ74759.1"/>
    <property type="molecule type" value="Genomic_DNA"/>
</dbReference>
<gene>
    <name evidence="2" type="ORF">BCL90_3102</name>
    <name evidence="3" type="ORF">E3V97_17070</name>
</gene>
<evidence type="ECO:0000313" key="2">
    <source>
        <dbReference type="EMBL" id="RLJ74759.1"/>
    </source>
</evidence>
<evidence type="ECO:0000313" key="4">
    <source>
        <dbReference type="Proteomes" id="UP000273898"/>
    </source>
</evidence>
<dbReference type="OrthoDB" id="1148871at2"/>
<protein>
    <submittedName>
        <fullName evidence="3">PIN domain-containing protein</fullName>
    </submittedName>
    <submittedName>
        <fullName evidence="2">Putative nucleic acid-binding protein</fullName>
    </submittedName>
</protein>
<name>A0A497XZ92_9SPHI</name>
<dbReference type="Proteomes" id="UP000273898">
    <property type="component" value="Unassembled WGS sequence"/>
</dbReference>
<feature type="domain" description="PIN" evidence="1">
    <location>
        <begin position="3"/>
        <end position="116"/>
    </location>
</feature>
<dbReference type="Pfam" id="PF13470">
    <property type="entry name" value="PIN_3"/>
    <property type="match status" value="1"/>
</dbReference>
<dbReference type="Proteomes" id="UP000297429">
    <property type="component" value="Unassembled WGS sequence"/>
</dbReference>
<comment type="caution">
    <text evidence="2">The sequence shown here is derived from an EMBL/GenBank/DDBJ whole genome shotgun (WGS) entry which is preliminary data.</text>
</comment>
<evidence type="ECO:0000313" key="5">
    <source>
        <dbReference type="Proteomes" id="UP000297429"/>
    </source>
</evidence>
<reference evidence="2 4" key="1">
    <citation type="submission" date="2018-10" db="EMBL/GenBank/DDBJ databases">
        <title>Genomic Encyclopedia of Archaeal and Bacterial Type Strains, Phase II (KMG-II): from individual species to whole genera.</title>
        <authorList>
            <person name="Goeker M."/>
        </authorList>
    </citation>
    <scope>NUCLEOTIDE SEQUENCE [LARGE SCALE GENOMIC DNA]</scope>
    <source>
        <strain evidence="2 4">DSM 19624</strain>
    </source>
</reference>
<dbReference type="InterPro" id="IPR029060">
    <property type="entry name" value="PIN-like_dom_sf"/>
</dbReference>
<dbReference type="RefSeq" id="WP_121284763.1">
    <property type="nucleotide sequence ID" value="NZ_RCCK01000012.1"/>
</dbReference>
<dbReference type="EMBL" id="SOPX01000003">
    <property type="protein sequence ID" value="TFB29896.1"/>
    <property type="molecule type" value="Genomic_DNA"/>
</dbReference>
<dbReference type="Gene3D" id="3.40.50.1010">
    <property type="entry name" value="5'-nuclease"/>
    <property type="match status" value="1"/>
</dbReference>
<proteinExistence type="predicted"/>
<evidence type="ECO:0000259" key="1">
    <source>
        <dbReference type="Pfam" id="PF13470"/>
    </source>
</evidence>